<reference evidence="1 2" key="1">
    <citation type="submission" date="2016-04" db="EMBL/GenBank/DDBJ databases">
        <title>Draft genome sequence of freshwater magnetotactic bacteria Magnetospirillum marisnigri SP-1 and Magnetospirillum moscoviense BB-1.</title>
        <authorList>
            <person name="Koziaeva V."/>
            <person name="Dziuba M.V."/>
            <person name="Ivanov T.M."/>
            <person name="Kuznetsov B."/>
            <person name="Grouzdev D.S."/>
        </authorList>
    </citation>
    <scope>NUCLEOTIDE SEQUENCE [LARGE SCALE GENOMIC DNA]</scope>
    <source>
        <strain evidence="1 2">BB-1</strain>
    </source>
</reference>
<dbReference type="Proteomes" id="UP000078543">
    <property type="component" value="Unassembled WGS sequence"/>
</dbReference>
<dbReference type="Gene3D" id="3.90.1720.10">
    <property type="entry name" value="endopeptidase domain like (from Nostoc punctiforme)"/>
    <property type="match status" value="1"/>
</dbReference>
<evidence type="ECO:0000313" key="1">
    <source>
        <dbReference type="EMBL" id="OAN52465.1"/>
    </source>
</evidence>
<evidence type="ECO:0000313" key="2">
    <source>
        <dbReference type="Proteomes" id="UP000078543"/>
    </source>
</evidence>
<sequence length="114" mass="12336">MQTEARPSPGGNCARAVKKALKAGGADIGTGVESAKDMGPALQGGGFTPIEQKDYYPRKGDVVVIQPYAGGNQHGHIAMYDGKSWISDAKQRDMWGGQGYRDHRPPFRVYRRGS</sequence>
<protein>
    <recommendedName>
        <fullName evidence="3">NlpC/P60 domain-containing protein</fullName>
    </recommendedName>
</protein>
<proteinExistence type="predicted"/>
<gene>
    <name evidence="1" type="ORF">A6A05_10705</name>
</gene>
<evidence type="ECO:0008006" key="3">
    <source>
        <dbReference type="Google" id="ProtNLM"/>
    </source>
</evidence>
<keyword evidence="2" id="KW-1185">Reference proteome</keyword>
<comment type="caution">
    <text evidence="1">The sequence shown here is derived from an EMBL/GenBank/DDBJ whole genome shotgun (WGS) entry which is preliminary data.</text>
</comment>
<dbReference type="EMBL" id="LWQU01000129">
    <property type="protein sequence ID" value="OAN52465.1"/>
    <property type="molecule type" value="Genomic_DNA"/>
</dbReference>
<accession>A0A178MSL3</accession>
<name>A0A178MSL3_9PROT</name>
<organism evidence="1 2">
    <name type="scientific">Magnetospirillum moscoviense</name>
    <dbReference type="NCBI Taxonomy" id="1437059"/>
    <lineage>
        <taxon>Bacteria</taxon>
        <taxon>Pseudomonadati</taxon>
        <taxon>Pseudomonadota</taxon>
        <taxon>Alphaproteobacteria</taxon>
        <taxon>Rhodospirillales</taxon>
        <taxon>Rhodospirillaceae</taxon>
        <taxon>Magnetospirillum</taxon>
    </lineage>
</organism>
<dbReference type="AlphaFoldDB" id="A0A178MSL3"/>